<dbReference type="EMBL" id="CAMXCT020005891">
    <property type="protein sequence ID" value="CAL1166910.1"/>
    <property type="molecule type" value="Genomic_DNA"/>
</dbReference>
<dbReference type="SUPFAM" id="SSF50998">
    <property type="entry name" value="Quinoprotein alcohol dehydrogenase-like"/>
    <property type="match status" value="1"/>
</dbReference>
<protein>
    <submittedName>
        <fullName evidence="6">Vegetative incompatibility protein HET-E-1</fullName>
    </submittedName>
</protein>
<dbReference type="SUPFAM" id="SSF47391">
    <property type="entry name" value="Dimerization-anchoring domain of cAMP-dependent PK regulatory subunit"/>
    <property type="match status" value="1"/>
</dbReference>
<dbReference type="PANTHER" id="PTHR19848:SF8">
    <property type="entry name" value="F-BOX AND WD REPEAT DOMAIN CONTAINING 7"/>
    <property type="match status" value="1"/>
</dbReference>
<feature type="repeat" description="WD" evidence="3">
    <location>
        <begin position="545"/>
        <end position="586"/>
    </location>
</feature>
<comment type="caution">
    <text evidence="5">The sequence shown here is derived from an EMBL/GenBank/DDBJ whole genome shotgun (WGS) entry which is preliminary data.</text>
</comment>
<dbReference type="AlphaFoldDB" id="A0A9P1DNM6"/>
<evidence type="ECO:0000256" key="3">
    <source>
        <dbReference type="PROSITE-ProRule" id="PRU00221"/>
    </source>
</evidence>
<sequence>MELTILDYVGLPEGSILSVRSGPTRRQSPLPCSAPFRLPPGPWPLRIDVLGLLGKTNNHAVLGDLLEDGVCKMPLEGRDGRQMSVTFQIGGETRSKSFAGRSGPKRDAEADARAYLDTHRLHEFMHGLFELLLRERPEDPYEFMAKRFSQAASMEAAALKISQSSVSTATPSSASMSLSSMSPSRDSLLTAMESFGEVPEGSYKAIFQSMRGRDFARLVVAPGEKVGSIKARLESSTSAPVSAIQLFWLGEMLPNDTTLEDWFVEAGPVVLHVVLSYREPKLQHILTGASEGGMRLWNPADAEQVKELPLSVSSAILAMCVDWKTMRVLCTTFDGRMQLWDIGKCECVSSIVAHSEEACCLDVDWENMQALSGSTDGSVKLWCLKDTTFRCSGISNCNVTVDSLAVDWPGKRSYIGLRNGVVRSWDLASQVTADFEAGATAARDGGTAVSGMAIDALGRRAVSGLEDGHLIYWHFEAQGDCAEISPQPSAPSAPSQSPKVFLAHFSALRSIVAQWKDHGSRALVGSDDGSLSLWRLESGECLARFARHVGFVWAIHADWAKERAVSGTFDGCVKIWDLRSGECLRTVQGHSRPIRSICCG</sequence>
<keyword evidence="2" id="KW-0677">Repeat</keyword>
<evidence type="ECO:0000313" key="5">
    <source>
        <dbReference type="EMBL" id="CAI4013535.1"/>
    </source>
</evidence>
<dbReference type="Pfam" id="PF00240">
    <property type="entry name" value="ubiquitin"/>
    <property type="match status" value="1"/>
</dbReference>
<dbReference type="InterPro" id="IPR011047">
    <property type="entry name" value="Quinoprotein_ADH-like_sf"/>
</dbReference>
<dbReference type="InterPro" id="IPR001680">
    <property type="entry name" value="WD40_rpt"/>
</dbReference>
<dbReference type="Proteomes" id="UP001152797">
    <property type="component" value="Unassembled WGS sequence"/>
</dbReference>
<dbReference type="CDD" id="cd22961">
    <property type="entry name" value="DD_TEX55-like"/>
    <property type="match status" value="1"/>
</dbReference>
<dbReference type="SMART" id="SM00320">
    <property type="entry name" value="WD40"/>
    <property type="match status" value="5"/>
</dbReference>
<evidence type="ECO:0000256" key="2">
    <source>
        <dbReference type="ARBA" id="ARBA00022737"/>
    </source>
</evidence>
<dbReference type="Gene3D" id="3.10.20.90">
    <property type="entry name" value="Phosphatidylinositol 3-kinase Catalytic Subunit, Chain A, domain 1"/>
    <property type="match status" value="1"/>
</dbReference>
<dbReference type="PANTHER" id="PTHR19848">
    <property type="entry name" value="WD40 REPEAT PROTEIN"/>
    <property type="match status" value="1"/>
</dbReference>
<dbReference type="Pfam" id="PF00400">
    <property type="entry name" value="WD40"/>
    <property type="match status" value="3"/>
</dbReference>
<dbReference type="EMBL" id="CAMXCT030005891">
    <property type="protein sequence ID" value="CAL4800847.1"/>
    <property type="molecule type" value="Genomic_DNA"/>
</dbReference>
<proteinExistence type="predicted"/>
<evidence type="ECO:0000313" key="7">
    <source>
        <dbReference type="Proteomes" id="UP001152797"/>
    </source>
</evidence>
<gene>
    <name evidence="5" type="ORF">C1SCF055_LOCUS38496</name>
</gene>
<feature type="repeat" description="WD" evidence="3">
    <location>
        <begin position="351"/>
        <end position="382"/>
    </location>
</feature>
<dbReference type="InterPro" id="IPR015943">
    <property type="entry name" value="WD40/YVTN_repeat-like_dom_sf"/>
</dbReference>
<dbReference type="InterPro" id="IPR019775">
    <property type="entry name" value="WD40_repeat_CS"/>
</dbReference>
<reference evidence="6 7" key="2">
    <citation type="submission" date="2024-05" db="EMBL/GenBank/DDBJ databases">
        <authorList>
            <person name="Chen Y."/>
            <person name="Shah S."/>
            <person name="Dougan E. K."/>
            <person name="Thang M."/>
            <person name="Chan C."/>
        </authorList>
    </citation>
    <scope>NUCLEOTIDE SEQUENCE [LARGE SCALE GENOMIC DNA]</scope>
</reference>
<evidence type="ECO:0000313" key="6">
    <source>
        <dbReference type="EMBL" id="CAL4800847.1"/>
    </source>
</evidence>
<keyword evidence="1 3" id="KW-0853">WD repeat</keyword>
<dbReference type="EMBL" id="CAMXCT010005891">
    <property type="protein sequence ID" value="CAI4013535.1"/>
    <property type="molecule type" value="Genomic_DNA"/>
</dbReference>
<evidence type="ECO:0000259" key="4">
    <source>
        <dbReference type="PROSITE" id="PS50053"/>
    </source>
</evidence>
<dbReference type="Gene3D" id="2.130.10.10">
    <property type="entry name" value="YVTN repeat-like/Quinoprotein amine dehydrogenase"/>
    <property type="match status" value="2"/>
</dbReference>
<dbReference type="PROSITE" id="PS50082">
    <property type="entry name" value="WD_REPEATS_2"/>
    <property type="match status" value="2"/>
</dbReference>
<organism evidence="5">
    <name type="scientific">Cladocopium goreaui</name>
    <dbReference type="NCBI Taxonomy" id="2562237"/>
    <lineage>
        <taxon>Eukaryota</taxon>
        <taxon>Sar</taxon>
        <taxon>Alveolata</taxon>
        <taxon>Dinophyceae</taxon>
        <taxon>Suessiales</taxon>
        <taxon>Symbiodiniaceae</taxon>
        <taxon>Cladocopium</taxon>
    </lineage>
</organism>
<dbReference type="PROSITE" id="PS50053">
    <property type="entry name" value="UBIQUITIN_2"/>
    <property type="match status" value="1"/>
</dbReference>
<dbReference type="SUPFAM" id="SSF54236">
    <property type="entry name" value="Ubiquitin-like"/>
    <property type="match status" value="1"/>
</dbReference>
<keyword evidence="7" id="KW-1185">Reference proteome</keyword>
<dbReference type="OrthoDB" id="10251741at2759"/>
<dbReference type="PROSITE" id="PS00678">
    <property type="entry name" value="WD_REPEATS_1"/>
    <property type="match status" value="1"/>
</dbReference>
<dbReference type="InterPro" id="IPR029071">
    <property type="entry name" value="Ubiquitin-like_domsf"/>
</dbReference>
<evidence type="ECO:0000256" key="1">
    <source>
        <dbReference type="ARBA" id="ARBA00022574"/>
    </source>
</evidence>
<reference evidence="5" key="1">
    <citation type="submission" date="2022-10" db="EMBL/GenBank/DDBJ databases">
        <authorList>
            <person name="Chen Y."/>
            <person name="Dougan E. K."/>
            <person name="Chan C."/>
            <person name="Rhodes N."/>
            <person name="Thang M."/>
        </authorList>
    </citation>
    <scope>NUCLEOTIDE SEQUENCE</scope>
</reference>
<feature type="domain" description="Ubiquitin-like" evidence="4">
    <location>
        <begin position="203"/>
        <end position="274"/>
    </location>
</feature>
<dbReference type="InterPro" id="IPR000626">
    <property type="entry name" value="Ubiquitin-like_dom"/>
</dbReference>
<accession>A0A9P1DNM6</accession>
<name>A0A9P1DNM6_9DINO</name>